<organism evidence="2 3">
    <name type="scientific">Gemmiger formicilis</name>
    <dbReference type="NCBI Taxonomy" id="745368"/>
    <lineage>
        <taxon>Bacteria</taxon>
        <taxon>Bacillati</taxon>
        <taxon>Bacillota</taxon>
        <taxon>Clostridia</taxon>
        <taxon>Eubacteriales</taxon>
        <taxon>Gemmiger</taxon>
    </lineage>
</organism>
<dbReference type="Pfam" id="PF10066">
    <property type="entry name" value="DUF2304"/>
    <property type="match status" value="1"/>
</dbReference>
<feature type="transmembrane region" description="Helical" evidence="1">
    <location>
        <begin position="36"/>
        <end position="59"/>
    </location>
</feature>
<dbReference type="InterPro" id="IPR019277">
    <property type="entry name" value="DUF2304"/>
</dbReference>
<evidence type="ECO:0000313" key="2">
    <source>
        <dbReference type="EMBL" id="SKA73367.1"/>
    </source>
</evidence>
<dbReference type="EMBL" id="FUYF01000001">
    <property type="protein sequence ID" value="SKA73367.1"/>
    <property type="molecule type" value="Genomic_DNA"/>
</dbReference>
<protein>
    <recommendedName>
        <fullName evidence="4">DUF2304 domain-containing protein</fullName>
    </recommendedName>
</protein>
<name>A0A1T4W839_9FIRM</name>
<dbReference type="STRING" id="745368.SAMN02745178_00140"/>
<dbReference type="RefSeq" id="WP_078783160.1">
    <property type="nucleotide sequence ID" value="NZ_CABIYV010000002.1"/>
</dbReference>
<dbReference type="GeneID" id="93336640"/>
<dbReference type="Proteomes" id="UP000190286">
    <property type="component" value="Unassembled WGS sequence"/>
</dbReference>
<sequence length="119" mass="13685">MFDQTLIRVCLILGSFITAGYILRRVRHAKVQIEDTIFWLMFSAALLILAIFPGIAYWAANLLGFMSPINFVYVVIIFLLLAKQFFMSIKLSQLDSKVRILTEQVALNEEKAERDKLDL</sequence>
<keyword evidence="1" id="KW-0812">Transmembrane</keyword>
<gene>
    <name evidence="2" type="ORF">SAMN02745178_00140</name>
</gene>
<reference evidence="2 3" key="1">
    <citation type="submission" date="2017-02" db="EMBL/GenBank/DDBJ databases">
        <authorList>
            <person name="Peterson S.W."/>
        </authorList>
    </citation>
    <scope>NUCLEOTIDE SEQUENCE [LARGE SCALE GENOMIC DNA]</scope>
    <source>
        <strain evidence="2 3">ATCC 27749</strain>
    </source>
</reference>
<evidence type="ECO:0000256" key="1">
    <source>
        <dbReference type="SAM" id="Phobius"/>
    </source>
</evidence>
<feature type="transmembrane region" description="Helical" evidence="1">
    <location>
        <begin position="65"/>
        <end position="82"/>
    </location>
</feature>
<keyword evidence="1" id="KW-1133">Transmembrane helix</keyword>
<keyword evidence="3" id="KW-1185">Reference proteome</keyword>
<feature type="transmembrane region" description="Helical" evidence="1">
    <location>
        <begin position="6"/>
        <end position="24"/>
    </location>
</feature>
<proteinExistence type="predicted"/>
<accession>A0A1T4W839</accession>
<keyword evidence="1" id="KW-0472">Membrane</keyword>
<evidence type="ECO:0000313" key="3">
    <source>
        <dbReference type="Proteomes" id="UP000190286"/>
    </source>
</evidence>
<dbReference type="OrthoDB" id="2237501at2"/>
<evidence type="ECO:0008006" key="4">
    <source>
        <dbReference type="Google" id="ProtNLM"/>
    </source>
</evidence>
<dbReference type="AlphaFoldDB" id="A0A1T4W839"/>